<dbReference type="STRING" id="330734.ABA45_14750"/>
<reference evidence="2 3" key="1">
    <citation type="submission" date="2015-05" db="EMBL/GenBank/DDBJ databases">
        <title>Complete genome of Marinobacter psychrophilus strain 20041T isolated from sea-ice of the Canadian Basin.</title>
        <authorList>
            <person name="Song L."/>
            <person name="Ren L."/>
            <person name="Yu Y."/>
            <person name="Wang X."/>
        </authorList>
    </citation>
    <scope>NUCLEOTIDE SEQUENCE [LARGE SCALE GENOMIC DNA]</scope>
    <source>
        <strain evidence="2 3">20041</strain>
    </source>
</reference>
<dbReference type="Gene3D" id="1.10.3210.10">
    <property type="entry name" value="Hypothetical protein af1432"/>
    <property type="match status" value="1"/>
</dbReference>
<dbReference type="EMBL" id="CP011494">
    <property type="protein sequence ID" value="AKO53518.1"/>
    <property type="molecule type" value="Genomic_DNA"/>
</dbReference>
<evidence type="ECO:0000313" key="2">
    <source>
        <dbReference type="EMBL" id="AKO53518.1"/>
    </source>
</evidence>
<dbReference type="AlphaFoldDB" id="A0A0H4I6Y8"/>
<dbReference type="Proteomes" id="UP000036406">
    <property type="component" value="Chromosome"/>
</dbReference>
<feature type="domain" description="HDOD" evidence="1">
    <location>
        <begin position="90"/>
        <end position="284"/>
    </location>
</feature>
<dbReference type="InterPro" id="IPR052340">
    <property type="entry name" value="RNase_Y/CdgJ"/>
</dbReference>
<dbReference type="KEGG" id="mpq:ABA45_14750"/>
<dbReference type="GO" id="GO:0016301">
    <property type="term" value="F:kinase activity"/>
    <property type="evidence" value="ECO:0007669"/>
    <property type="project" value="UniProtKB-KW"/>
</dbReference>
<accession>A0A0H4I6Y8</accession>
<organism evidence="2 3">
    <name type="scientific">Marinobacter psychrophilus</name>
    <dbReference type="NCBI Taxonomy" id="330734"/>
    <lineage>
        <taxon>Bacteria</taxon>
        <taxon>Pseudomonadati</taxon>
        <taxon>Pseudomonadota</taxon>
        <taxon>Gammaproteobacteria</taxon>
        <taxon>Pseudomonadales</taxon>
        <taxon>Marinobacteraceae</taxon>
        <taxon>Marinobacter</taxon>
    </lineage>
</organism>
<sequence length="350" mass="38710">MPGLFSWISGCFNRADKTPPAPALGNGFFGKGGSSSKAEGHRPLAEALHQHLFCWLLDTRPQTLGADLENPEAAIEAIAKRLRADELSELPRQPMSLPMLMSALSDDTTTRQDLGNIILRDPALTDQLLKIANSPFFRPDKNDIETVDQAILMLGMNGIRSVVSAALMRPMMSPRNNEEITFTDRAWRWGMASARAAETVARLQGKDASVYFMAGLLPALAYITLYREAHRLVPAGADGTLIKLKPATLHQILVRYQWPVARLIARTWGLSDNYQGLLHRPESPRSHENSALIDGIVIATREVLRQARQRNLAEEDLPALVQLSKNDVTRVQAALKPMLEDPENTPTAQD</sequence>
<dbReference type="RefSeq" id="WP_048387337.1">
    <property type="nucleotide sequence ID" value="NZ_CP011494.1"/>
</dbReference>
<dbReference type="SUPFAM" id="SSF109604">
    <property type="entry name" value="HD-domain/PDEase-like"/>
    <property type="match status" value="1"/>
</dbReference>
<protein>
    <submittedName>
        <fullName evidence="2">Histidine kinase</fullName>
    </submittedName>
</protein>
<keyword evidence="3" id="KW-1185">Reference proteome</keyword>
<keyword evidence="2" id="KW-0418">Kinase</keyword>
<dbReference type="PROSITE" id="PS51833">
    <property type="entry name" value="HDOD"/>
    <property type="match status" value="1"/>
</dbReference>
<keyword evidence="2" id="KW-0808">Transferase</keyword>
<evidence type="ECO:0000259" key="1">
    <source>
        <dbReference type="PROSITE" id="PS51833"/>
    </source>
</evidence>
<dbReference type="InterPro" id="IPR013976">
    <property type="entry name" value="HDOD"/>
</dbReference>
<evidence type="ECO:0000313" key="3">
    <source>
        <dbReference type="Proteomes" id="UP000036406"/>
    </source>
</evidence>
<name>A0A0H4I6Y8_9GAMM</name>
<dbReference type="PATRIC" id="fig|330734.3.peg.3108"/>
<gene>
    <name evidence="2" type="ORF">ABA45_14750</name>
</gene>
<proteinExistence type="predicted"/>
<dbReference type="PANTHER" id="PTHR33525">
    <property type="match status" value="1"/>
</dbReference>
<dbReference type="Pfam" id="PF08668">
    <property type="entry name" value="HDOD"/>
    <property type="match status" value="1"/>
</dbReference>
<dbReference type="PANTHER" id="PTHR33525:SF6">
    <property type="entry name" value="HDOD DOMAIN-CONTAINING PROTEIN"/>
    <property type="match status" value="1"/>
</dbReference>